<evidence type="ECO:0000256" key="12">
    <source>
        <dbReference type="SAM" id="Phobius"/>
    </source>
</evidence>
<comment type="similarity">
    <text evidence="2">Belongs to the sodium:solute symporter (SSF) (TC 2.A.21) family.</text>
</comment>
<dbReference type="GO" id="GO:0005886">
    <property type="term" value="C:plasma membrane"/>
    <property type="evidence" value="ECO:0007669"/>
    <property type="project" value="UniProtKB-SubCell"/>
</dbReference>
<comment type="caution">
    <text evidence="13">The sequence shown here is derived from an EMBL/GenBank/DDBJ whole genome shotgun (WGS) entry which is preliminary data.</text>
</comment>
<protein>
    <recommendedName>
        <fullName evidence="14">Sodium:solute symporter family protein</fullName>
    </recommendedName>
</protein>
<evidence type="ECO:0000256" key="3">
    <source>
        <dbReference type="ARBA" id="ARBA00022448"/>
    </source>
</evidence>
<sequence length="174" mass="18194">WILVFVVIIVESAIAALAFVGSSIETGLPVERFGHVILLTAKNHLPIAVGALILSAAVAIVVSTADSFLLVSANSFVRDVYHRFVHPQASGRTLVFASRLAVVFLGLAAFCASVFATKFLSVALWAYTVYGAAITPALLAAFFWKRATGAGAACAIAGATITTIGWKLSIQKNG</sequence>
<dbReference type="PANTHER" id="PTHR48086:SF3">
    <property type="entry name" value="SODIUM_PROLINE SYMPORTER"/>
    <property type="match status" value="1"/>
</dbReference>
<dbReference type="InterPro" id="IPR001734">
    <property type="entry name" value="Na/solute_symporter"/>
</dbReference>
<dbReference type="InterPro" id="IPR038377">
    <property type="entry name" value="Na/Glc_symporter_sf"/>
</dbReference>
<dbReference type="GO" id="GO:0006814">
    <property type="term" value="P:sodium ion transport"/>
    <property type="evidence" value="ECO:0007669"/>
    <property type="project" value="UniProtKB-KW"/>
</dbReference>
<keyword evidence="5 12" id="KW-0812">Transmembrane</keyword>
<accession>A0A0F8YHY9</accession>
<evidence type="ECO:0000256" key="1">
    <source>
        <dbReference type="ARBA" id="ARBA00004651"/>
    </source>
</evidence>
<evidence type="ECO:0008006" key="14">
    <source>
        <dbReference type="Google" id="ProtNLM"/>
    </source>
</evidence>
<dbReference type="Pfam" id="PF00474">
    <property type="entry name" value="SSF"/>
    <property type="match status" value="1"/>
</dbReference>
<feature type="non-terminal residue" evidence="13">
    <location>
        <position position="1"/>
    </location>
</feature>
<keyword evidence="10 12" id="KW-0472">Membrane</keyword>
<organism evidence="13">
    <name type="scientific">marine sediment metagenome</name>
    <dbReference type="NCBI Taxonomy" id="412755"/>
    <lineage>
        <taxon>unclassified sequences</taxon>
        <taxon>metagenomes</taxon>
        <taxon>ecological metagenomes</taxon>
    </lineage>
</organism>
<feature type="transmembrane region" description="Helical" evidence="12">
    <location>
        <begin position="6"/>
        <end position="24"/>
    </location>
</feature>
<evidence type="ECO:0000256" key="7">
    <source>
        <dbReference type="ARBA" id="ARBA00022989"/>
    </source>
</evidence>
<comment type="subcellular location">
    <subcellularLocation>
        <location evidence="1">Cell membrane</location>
        <topology evidence="1">Multi-pass membrane protein</topology>
    </subcellularLocation>
</comment>
<feature type="transmembrane region" description="Helical" evidence="12">
    <location>
        <begin position="150"/>
        <end position="170"/>
    </location>
</feature>
<evidence type="ECO:0000256" key="2">
    <source>
        <dbReference type="ARBA" id="ARBA00006434"/>
    </source>
</evidence>
<evidence type="ECO:0000256" key="11">
    <source>
        <dbReference type="ARBA" id="ARBA00023201"/>
    </source>
</evidence>
<keyword evidence="6" id="KW-0769">Symport</keyword>
<keyword evidence="11" id="KW-0739">Sodium transport</keyword>
<keyword evidence="3" id="KW-0813">Transport</keyword>
<evidence type="ECO:0000256" key="4">
    <source>
        <dbReference type="ARBA" id="ARBA00022475"/>
    </source>
</evidence>
<keyword evidence="9" id="KW-0406">Ion transport</keyword>
<proteinExistence type="inferred from homology"/>
<evidence type="ECO:0000256" key="8">
    <source>
        <dbReference type="ARBA" id="ARBA00023053"/>
    </source>
</evidence>
<gene>
    <name evidence="13" type="ORF">LCGC14_3153040</name>
</gene>
<evidence type="ECO:0000256" key="5">
    <source>
        <dbReference type="ARBA" id="ARBA00022692"/>
    </source>
</evidence>
<keyword evidence="8" id="KW-0915">Sodium</keyword>
<evidence type="ECO:0000256" key="9">
    <source>
        <dbReference type="ARBA" id="ARBA00023065"/>
    </source>
</evidence>
<dbReference type="PROSITE" id="PS50283">
    <property type="entry name" value="NA_SOLUT_SYMP_3"/>
    <property type="match status" value="1"/>
</dbReference>
<evidence type="ECO:0000256" key="6">
    <source>
        <dbReference type="ARBA" id="ARBA00022847"/>
    </source>
</evidence>
<feature type="transmembrane region" description="Helical" evidence="12">
    <location>
        <begin position="93"/>
        <end position="115"/>
    </location>
</feature>
<evidence type="ECO:0000313" key="13">
    <source>
        <dbReference type="EMBL" id="KKK47651.1"/>
    </source>
</evidence>
<dbReference type="GO" id="GO:0015293">
    <property type="term" value="F:symporter activity"/>
    <property type="evidence" value="ECO:0007669"/>
    <property type="project" value="UniProtKB-KW"/>
</dbReference>
<dbReference type="Gene3D" id="1.20.1730.10">
    <property type="entry name" value="Sodium/glucose cotransporter"/>
    <property type="match status" value="1"/>
</dbReference>
<dbReference type="PANTHER" id="PTHR48086">
    <property type="entry name" value="SODIUM/PROLINE SYMPORTER-RELATED"/>
    <property type="match status" value="1"/>
</dbReference>
<feature type="transmembrane region" description="Helical" evidence="12">
    <location>
        <begin position="45"/>
        <end position="73"/>
    </location>
</feature>
<keyword evidence="7 12" id="KW-1133">Transmembrane helix</keyword>
<dbReference type="EMBL" id="LAZR01069468">
    <property type="protein sequence ID" value="KKK47651.1"/>
    <property type="molecule type" value="Genomic_DNA"/>
</dbReference>
<feature type="transmembrane region" description="Helical" evidence="12">
    <location>
        <begin position="122"/>
        <end position="144"/>
    </location>
</feature>
<name>A0A0F8YHY9_9ZZZZ</name>
<evidence type="ECO:0000256" key="10">
    <source>
        <dbReference type="ARBA" id="ARBA00023136"/>
    </source>
</evidence>
<dbReference type="AlphaFoldDB" id="A0A0F8YHY9"/>
<keyword evidence="4" id="KW-1003">Cell membrane</keyword>
<dbReference type="InterPro" id="IPR050277">
    <property type="entry name" value="Sodium:Solute_Symporter"/>
</dbReference>
<reference evidence="13" key="1">
    <citation type="journal article" date="2015" name="Nature">
        <title>Complex archaea that bridge the gap between prokaryotes and eukaryotes.</title>
        <authorList>
            <person name="Spang A."/>
            <person name="Saw J.H."/>
            <person name="Jorgensen S.L."/>
            <person name="Zaremba-Niedzwiedzka K."/>
            <person name="Martijn J."/>
            <person name="Lind A.E."/>
            <person name="van Eijk R."/>
            <person name="Schleper C."/>
            <person name="Guy L."/>
            <person name="Ettema T.J."/>
        </authorList>
    </citation>
    <scope>NUCLEOTIDE SEQUENCE</scope>
</reference>